<comment type="subcellular location">
    <subcellularLocation>
        <location evidence="1">Secreted</location>
    </subcellularLocation>
</comment>
<dbReference type="GO" id="GO:0016055">
    <property type="term" value="P:Wnt signaling pathway"/>
    <property type="evidence" value="ECO:0007669"/>
    <property type="project" value="UniProtKB-KW"/>
</dbReference>
<dbReference type="AlphaFoldDB" id="A0A3P9M0T0"/>
<evidence type="ECO:0000256" key="7">
    <source>
        <dbReference type="ARBA" id="ARBA00023157"/>
    </source>
</evidence>
<dbReference type="PANTHER" id="PTHR12113:SF8">
    <property type="entry name" value="DICKKOPF-RELATED PROTEIN 3"/>
    <property type="match status" value="1"/>
</dbReference>
<dbReference type="PANTHER" id="PTHR12113">
    <property type="entry name" value="DICKKOPF3-LIKE 3"/>
    <property type="match status" value="1"/>
</dbReference>
<sequence length="387" mass="42171">MLSNFVCVRGGGGGGGGGGAGGVTRPGSKLVQNRHCHHWFPPSFPNRLVNFYFSEQFNSSPPFRGDDIPVASFVCMISSVEMISSYSVPPPPFQPVSTPPQTFQIKAAQLRAPCVTRLLPALVVEVGKMSDATLLSVLCVLWAAGGGSLILQDSLERGPVSLNEMFRELGELMEDTQHILGEAVDQIIAEGEKFSSGSRDLLHNRTLKITKSGDRVTGALDRTEQGTDDSTGEALVTHVHEALSWNGVNHECMVDEDCGDLKYCLYEIQSSRCLPCTASDMPCRKDEECCSTQMCVWGQCTANVSRGTEGTICQGQNDCRPELCCAFQRELLFPVCNPRPQRGESCLNHPNLLMDMLAWDQEGPRDHCQCADHLQCRAHGRGSVCGE</sequence>
<evidence type="ECO:0000256" key="1">
    <source>
        <dbReference type="ARBA" id="ARBA00004613"/>
    </source>
</evidence>
<reference evidence="9" key="3">
    <citation type="submission" date="2025-08" db="UniProtKB">
        <authorList>
            <consortium name="Ensembl"/>
        </authorList>
    </citation>
    <scope>IDENTIFICATION</scope>
    <source>
        <strain evidence="9">HNI</strain>
    </source>
</reference>
<evidence type="ECO:0000256" key="5">
    <source>
        <dbReference type="ARBA" id="ARBA00022687"/>
    </source>
</evidence>
<dbReference type="InterPro" id="IPR006796">
    <property type="entry name" value="Dickkopf_N"/>
</dbReference>
<comment type="similarity">
    <text evidence="2">Belongs to the dickkopf family.</text>
</comment>
<keyword evidence="4" id="KW-0964">Secreted</keyword>
<reference key="1">
    <citation type="journal article" date="2007" name="Nature">
        <title>The medaka draft genome and insights into vertebrate genome evolution.</title>
        <authorList>
            <person name="Kasahara M."/>
            <person name="Naruse K."/>
            <person name="Sasaki S."/>
            <person name="Nakatani Y."/>
            <person name="Qu W."/>
            <person name="Ahsan B."/>
            <person name="Yamada T."/>
            <person name="Nagayasu Y."/>
            <person name="Doi K."/>
            <person name="Kasai Y."/>
            <person name="Jindo T."/>
            <person name="Kobayashi D."/>
            <person name="Shimada A."/>
            <person name="Toyoda A."/>
            <person name="Kuroki Y."/>
            <person name="Fujiyama A."/>
            <person name="Sasaki T."/>
            <person name="Shimizu A."/>
            <person name="Asakawa S."/>
            <person name="Shimizu N."/>
            <person name="Hashimoto S."/>
            <person name="Yang J."/>
            <person name="Lee Y."/>
            <person name="Matsushima K."/>
            <person name="Sugano S."/>
            <person name="Sakaizumi M."/>
            <person name="Narita T."/>
            <person name="Ohishi K."/>
            <person name="Haga S."/>
            <person name="Ohta F."/>
            <person name="Nomoto H."/>
            <person name="Nogata K."/>
            <person name="Morishita T."/>
            <person name="Endo T."/>
            <person name="Shin-I T."/>
            <person name="Takeda H."/>
            <person name="Morishita S."/>
            <person name="Kohara Y."/>
        </authorList>
    </citation>
    <scope>NUCLEOTIDE SEQUENCE [LARGE SCALE GENOMIC DNA]</scope>
    <source>
        <strain>Hd-rR</strain>
    </source>
</reference>
<evidence type="ECO:0000256" key="4">
    <source>
        <dbReference type="ARBA" id="ARBA00022525"/>
    </source>
</evidence>
<evidence type="ECO:0000313" key="10">
    <source>
        <dbReference type="Proteomes" id="UP000265180"/>
    </source>
</evidence>
<dbReference type="Ensembl" id="ENSORLT00020001749.1">
    <property type="protein sequence ID" value="ENSORLP00020026495.1"/>
    <property type="gene ID" value="ENSORLG00020008985.1"/>
</dbReference>
<reference evidence="9 10" key="2">
    <citation type="submission" date="2017-04" db="EMBL/GenBank/DDBJ databases">
        <title>CpG methylation of centromeres and impact of large insertions on vertebrate speciation.</title>
        <authorList>
            <person name="Ichikawa K."/>
            <person name="Yoshimura J."/>
            <person name="Morishita S."/>
        </authorList>
    </citation>
    <scope>NUCLEOTIDE SEQUENCE</scope>
    <source>
        <strain evidence="9 10">HNI</strain>
    </source>
</reference>
<keyword evidence="6" id="KW-0732">Signal</keyword>
<organism evidence="9 10">
    <name type="scientific">Oryzias latipes</name>
    <name type="common">Japanese rice fish</name>
    <name type="synonym">Japanese killifish</name>
    <dbReference type="NCBI Taxonomy" id="8090"/>
    <lineage>
        <taxon>Eukaryota</taxon>
        <taxon>Metazoa</taxon>
        <taxon>Chordata</taxon>
        <taxon>Craniata</taxon>
        <taxon>Vertebrata</taxon>
        <taxon>Euteleostomi</taxon>
        <taxon>Actinopterygii</taxon>
        <taxon>Neopterygii</taxon>
        <taxon>Teleostei</taxon>
        <taxon>Neoteleostei</taxon>
        <taxon>Acanthomorphata</taxon>
        <taxon>Ovalentaria</taxon>
        <taxon>Atherinomorphae</taxon>
        <taxon>Beloniformes</taxon>
        <taxon>Adrianichthyidae</taxon>
        <taxon>Oryziinae</taxon>
        <taxon>Oryzias</taxon>
    </lineage>
</organism>
<proteinExistence type="inferred from homology"/>
<feature type="domain" description="Dickkopf N-terminal cysteine-rich" evidence="8">
    <location>
        <begin position="251"/>
        <end position="301"/>
    </location>
</feature>
<keyword evidence="7" id="KW-1015">Disulfide bond</keyword>
<dbReference type="Pfam" id="PF04706">
    <property type="entry name" value="Dickkopf_N"/>
    <property type="match status" value="1"/>
</dbReference>
<evidence type="ECO:0000259" key="8">
    <source>
        <dbReference type="Pfam" id="PF04706"/>
    </source>
</evidence>
<dbReference type="Proteomes" id="UP000265180">
    <property type="component" value="Chromosome 6"/>
</dbReference>
<dbReference type="GO" id="GO:0005576">
    <property type="term" value="C:extracellular region"/>
    <property type="evidence" value="ECO:0007669"/>
    <property type="project" value="UniProtKB-SubCell"/>
</dbReference>
<keyword evidence="3" id="KW-0217">Developmental protein</keyword>
<evidence type="ECO:0000256" key="6">
    <source>
        <dbReference type="ARBA" id="ARBA00022729"/>
    </source>
</evidence>
<dbReference type="InterPro" id="IPR047300">
    <property type="entry name" value="Dkk3_Cys2"/>
</dbReference>
<keyword evidence="5" id="KW-0879">Wnt signaling pathway</keyword>
<dbReference type="InterPro" id="IPR039863">
    <property type="entry name" value="DKK1-4"/>
</dbReference>
<reference evidence="9" key="4">
    <citation type="submission" date="2025-09" db="UniProtKB">
        <authorList>
            <consortium name="Ensembl"/>
        </authorList>
    </citation>
    <scope>IDENTIFICATION</scope>
    <source>
        <strain evidence="9">HNI</strain>
    </source>
</reference>
<dbReference type="GO" id="GO:0030178">
    <property type="term" value="P:negative regulation of Wnt signaling pathway"/>
    <property type="evidence" value="ECO:0007669"/>
    <property type="project" value="InterPro"/>
</dbReference>
<evidence type="ECO:0000256" key="2">
    <source>
        <dbReference type="ARBA" id="ARBA00010842"/>
    </source>
</evidence>
<protein>
    <submittedName>
        <fullName evidence="9">Dickkopf WNT signaling pathway inhibitor 3b</fullName>
    </submittedName>
</protein>
<evidence type="ECO:0000256" key="3">
    <source>
        <dbReference type="ARBA" id="ARBA00022473"/>
    </source>
</evidence>
<name>A0A3P9M0T0_ORYLA</name>
<dbReference type="CDD" id="cd23274">
    <property type="entry name" value="Dkk3_Cys2"/>
    <property type="match status" value="1"/>
</dbReference>
<accession>A0A3P9M0T0</accession>
<evidence type="ECO:0000313" key="9">
    <source>
        <dbReference type="Ensembl" id="ENSORLP00020026495.1"/>
    </source>
</evidence>
<dbReference type="Gene3D" id="2.10.80.10">
    <property type="entry name" value="Lipase, subunit A"/>
    <property type="match status" value="1"/>
</dbReference>